<feature type="transmembrane region" description="Helical" evidence="1">
    <location>
        <begin position="61"/>
        <end position="81"/>
    </location>
</feature>
<comment type="caution">
    <text evidence="2">The sequence shown here is derived from an EMBL/GenBank/DDBJ whole genome shotgun (WGS) entry which is preliminary data.</text>
</comment>
<reference evidence="2" key="1">
    <citation type="journal article" date="2023" name="G3 (Bethesda)">
        <title>Whole genome assemblies of Zophobas morio and Tenebrio molitor.</title>
        <authorList>
            <person name="Kaur S."/>
            <person name="Stinson S.A."/>
            <person name="diCenzo G.C."/>
        </authorList>
    </citation>
    <scope>NUCLEOTIDE SEQUENCE</scope>
    <source>
        <strain evidence="2">QUZm001</strain>
    </source>
</reference>
<gene>
    <name evidence="2" type="ORF">Zmor_004612</name>
</gene>
<name>A0AA38MLF3_9CUCU</name>
<proteinExistence type="predicted"/>
<keyword evidence="3" id="KW-1185">Reference proteome</keyword>
<dbReference type="AlphaFoldDB" id="A0AA38MLF3"/>
<accession>A0AA38MLF3</accession>
<evidence type="ECO:0000313" key="2">
    <source>
        <dbReference type="EMBL" id="KAJ3660142.1"/>
    </source>
</evidence>
<evidence type="ECO:0000313" key="3">
    <source>
        <dbReference type="Proteomes" id="UP001168821"/>
    </source>
</evidence>
<keyword evidence="1" id="KW-0472">Membrane</keyword>
<dbReference type="EMBL" id="JALNTZ010000002">
    <property type="protein sequence ID" value="KAJ3660142.1"/>
    <property type="molecule type" value="Genomic_DNA"/>
</dbReference>
<protein>
    <submittedName>
        <fullName evidence="2">Uncharacterized protein</fullName>
    </submittedName>
</protein>
<keyword evidence="1" id="KW-1133">Transmembrane helix</keyword>
<sequence>MILRRITDTSRFLTPPGTCFRDEQRNGGCNVAARACLQTSSRFCFINDPLWCRICVDRAKAYFHASLTIGLLFYNVLFILAEEAAAAVPAYDNDGT</sequence>
<dbReference type="Proteomes" id="UP001168821">
    <property type="component" value="Unassembled WGS sequence"/>
</dbReference>
<organism evidence="2 3">
    <name type="scientific">Zophobas morio</name>
    <dbReference type="NCBI Taxonomy" id="2755281"/>
    <lineage>
        <taxon>Eukaryota</taxon>
        <taxon>Metazoa</taxon>
        <taxon>Ecdysozoa</taxon>
        <taxon>Arthropoda</taxon>
        <taxon>Hexapoda</taxon>
        <taxon>Insecta</taxon>
        <taxon>Pterygota</taxon>
        <taxon>Neoptera</taxon>
        <taxon>Endopterygota</taxon>
        <taxon>Coleoptera</taxon>
        <taxon>Polyphaga</taxon>
        <taxon>Cucujiformia</taxon>
        <taxon>Tenebrionidae</taxon>
        <taxon>Zophobas</taxon>
    </lineage>
</organism>
<keyword evidence="1" id="KW-0812">Transmembrane</keyword>
<evidence type="ECO:0000256" key="1">
    <source>
        <dbReference type="SAM" id="Phobius"/>
    </source>
</evidence>